<dbReference type="EMBL" id="JANRMS010002292">
    <property type="protein sequence ID" value="KAJ3523227.1"/>
    <property type="molecule type" value="Genomic_DNA"/>
</dbReference>
<gene>
    <name evidence="1" type="ORF">NM208_g12531</name>
</gene>
<protein>
    <submittedName>
        <fullName evidence="1">Uncharacterized protein</fullName>
    </submittedName>
</protein>
<organism evidence="1 2">
    <name type="scientific">Fusarium decemcellulare</name>
    <dbReference type="NCBI Taxonomy" id="57161"/>
    <lineage>
        <taxon>Eukaryota</taxon>
        <taxon>Fungi</taxon>
        <taxon>Dikarya</taxon>
        <taxon>Ascomycota</taxon>
        <taxon>Pezizomycotina</taxon>
        <taxon>Sordariomycetes</taxon>
        <taxon>Hypocreomycetidae</taxon>
        <taxon>Hypocreales</taxon>
        <taxon>Nectriaceae</taxon>
        <taxon>Fusarium</taxon>
        <taxon>Fusarium decemcellulare species complex</taxon>
    </lineage>
</organism>
<dbReference type="Proteomes" id="UP001148629">
    <property type="component" value="Unassembled WGS sequence"/>
</dbReference>
<evidence type="ECO:0000313" key="2">
    <source>
        <dbReference type="Proteomes" id="UP001148629"/>
    </source>
</evidence>
<keyword evidence="2" id="KW-1185">Reference proteome</keyword>
<sequence>MPHVLRTIHVLDVWPLAGNNDGTWTDGVLRNDRRQKPTGLPLQVTACFRSGKHSGLISSNIVELALGAHVCHSSQATAHVGISWAFSDTHQNPETSYLQVVSGLSHHLIIPNGSDEGPRALLPQPPPSAIAHYTNEAYPEETTLGVPANEKSIVGSSGRGCVKDNLADHDNVRALAASQGILLANPQSVEVFASLIHQLRMNARQGANISIASSSRPGISSPSSNFEEAQSWAQVSNSSLHGSGFDECDLECNWSIVSSEHPAFLGLQGLSCSHGPVQPTELACSDAHISTSQNIGSHGREQSPASNWLVVEDTIGNEGSATTCGEVVWDDEDAVPIKNQLSDFEMHPGHKTWVWDVQRQRWRRRGRSGLEETDWFPESLA</sequence>
<proteinExistence type="predicted"/>
<comment type="caution">
    <text evidence="1">The sequence shown here is derived from an EMBL/GenBank/DDBJ whole genome shotgun (WGS) entry which is preliminary data.</text>
</comment>
<name>A0ACC1RNM8_9HYPO</name>
<accession>A0ACC1RNM8</accession>
<evidence type="ECO:0000313" key="1">
    <source>
        <dbReference type="EMBL" id="KAJ3523227.1"/>
    </source>
</evidence>
<reference evidence="1" key="1">
    <citation type="submission" date="2022-08" db="EMBL/GenBank/DDBJ databases">
        <title>Genome Sequence of Fusarium decemcellulare.</title>
        <authorList>
            <person name="Buettner E."/>
        </authorList>
    </citation>
    <scope>NUCLEOTIDE SEQUENCE</scope>
    <source>
        <strain evidence="1">Babe19</strain>
    </source>
</reference>